<comment type="caution">
    <text evidence="1">The sequence shown here is derived from an EMBL/GenBank/DDBJ whole genome shotgun (WGS) entry which is preliminary data.</text>
</comment>
<dbReference type="PANTHER" id="PTHR46586:SF3">
    <property type="entry name" value="ANKYRIN REPEAT-CONTAINING PROTEIN"/>
    <property type="match status" value="1"/>
</dbReference>
<keyword evidence="2" id="KW-1185">Reference proteome</keyword>
<organism evidence="1 2">
    <name type="scientific">Phytophthora megakarya</name>
    <dbReference type="NCBI Taxonomy" id="4795"/>
    <lineage>
        <taxon>Eukaryota</taxon>
        <taxon>Sar</taxon>
        <taxon>Stramenopiles</taxon>
        <taxon>Oomycota</taxon>
        <taxon>Peronosporomycetes</taxon>
        <taxon>Peronosporales</taxon>
        <taxon>Peronosporaceae</taxon>
        <taxon>Phytophthora</taxon>
    </lineage>
</organism>
<feature type="non-terminal residue" evidence="1">
    <location>
        <position position="1"/>
    </location>
</feature>
<dbReference type="STRING" id="4795.A0A225UBM0"/>
<sequence>AAANDNLELVRWLHEHTQAGCTTNAMDIAAVRGRLDMLKWLHENTAAENTTAAMDCAAGGGHLDILKWLHSNRSTNCTGRGLDLAVNCDAERVTFDWMSTIDSTSEIRSLHLKVIQWIVDHGEHLNIKSAMERAIVCEQPEIVFFLDGHRADREESINGIRLRLRGKTLVSLMM</sequence>
<evidence type="ECO:0000313" key="1">
    <source>
        <dbReference type="EMBL" id="OWY90627.1"/>
    </source>
</evidence>
<reference evidence="2" key="1">
    <citation type="submission" date="2017-03" db="EMBL/GenBank/DDBJ databases">
        <title>Phytopthora megakarya and P. palmivora, two closely related causual agents of cacao black pod achieved similar genome size and gene model numbers by different mechanisms.</title>
        <authorList>
            <person name="Ali S."/>
            <person name="Shao J."/>
            <person name="Larry D.J."/>
            <person name="Kronmiller B."/>
            <person name="Shen D."/>
            <person name="Strem M.D."/>
            <person name="Melnick R.L."/>
            <person name="Guiltinan M.J."/>
            <person name="Tyler B.M."/>
            <person name="Meinhardt L.W."/>
            <person name="Bailey B.A."/>
        </authorList>
    </citation>
    <scope>NUCLEOTIDE SEQUENCE [LARGE SCALE GENOMIC DNA]</scope>
    <source>
        <strain evidence="2">zdho120</strain>
    </source>
</reference>
<dbReference type="Gene3D" id="1.25.40.20">
    <property type="entry name" value="Ankyrin repeat-containing domain"/>
    <property type="match status" value="1"/>
</dbReference>
<protein>
    <submittedName>
        <fullName evidence="1">Uncharacterized protein</fullName>
    </submittedName>
</protein>
<name>A0A225UBM0_9STRA</name>
<dbReference type="InterPro" id="IPR052050">
    <property type="entry name" value="SecEffector_AnkRepeat"/>
</dbReference>
<proteinExistence type="predicted"/>
<dbReference type="AlphaFoldDB" id="A0A225UBM0"/>
<dbReference type="Proteomes" id="UP000198211">
    <property type="component" value="Unassembled WGS sequence"/>
</dbReference>
<dbReference type="PANTHER" id="PTHR46586">
    <property type="entry name" value="ANKYRIN REPEAT-CONTAINING PROTEIN"/>
    <property type="match status" value="1"/>
</dbReference>
<accession>A0A225UBM0</accession>
<dbReference type="InterPro" id="IPR002110">
    <property type="entry name" value="Ankyrin_rpt"/>
</dbReference>
<dbReference type="Pfam" id="PF13637">
    <property type="entry name" value="Ank_4"/>
    <property type="match status" value="1"/>
</dbReference>
<dbReference type="SUPFAM" id="SSF140860">
    <property type="entry name" value="Pseudo ankyrin repeat-like"/>
    <property type="match status" value="1"/>
</dbReference>
<gene>
    <name evidence="1" type="ORF">PHMEG_00041166</name>
</gene>
<dbReference type="OrthoDB" id="75611at2759"/>
<dbReference type="InterPro" id="IPR036770">
    <property type="entry name" value="Ankyrin_rpt-contain_sf"/>
</dbReference>
<evidence type="ECO:0000313" key="2">
    <source>
        <dbReference type="Proteomes" id="UP000198211"/>
    </source>
</evidence>
<dbReference type="EMBL" id="NBNE01022415">
    <property type="protein sequence ID" value="OWY90627.1"/>
    <property type="molecule type" value="Genomic_DNA"/>
</dbReference>